<sequence>MSFLASPAPPSASAGGPPSAPRSHAGGAAGGYEPPAPYVISSPAGRLLCVADVRGNLAHLNDLAARHNAHAIVHTGDFGFYEAESIARVADRTLRHLVQYSTLLSPAQRNSLLSDGARPGGAPGAPSASLRSGVSISMLSSLPQLLSGALTLAVPVYAVWGACEDVCVLERFRTGEYAVPNLHILDEATSHAIDVGGVRLRLFGLGGAVVLHKLFDNGEGNATIAGAGGTMWTTMLQIGELIDTAQKCWDPSEVRMLITHASPGREGLLSQLALQLKADLTLSAGLHFRYGVSYNEFSVQSSASQLRTKLTEARAAFTEVWEAVSTQVEAVIDERQRVLLNHALAVTRRIPPAATPNGAVAEEPAAKTMWNWNLPDAAYGALVLEVEGGRVGATMHSQGFTFAHRREAAAAAAQKQGISPSNSASLKPASQPHTPAGPKATQQQQQQPAQQQAPPRSAGGASNKSFNGEQQARRGGVNGSTAHSNASVPASPAKSRRTKSTASTASALSSAPSGAPSAASRVAEEKSGDDEAAAAPGTGATPEGVKRKTTRGGKKNRSKKEGGAAAAAAAAGGNEAASGQSQEKSAPAASAPAAPSAPAAAQGGAESK</sequence>
<feature type="compositionally biased region" description="Low complexity" evidence="1">
    <location>
        <begin position="563"/>
        <end position="601"/>
    </location>
</feature>
<feature type="region of interest" description="Disordered" evidence="1">
    <location>
        <begin position="407"/>
        <end position="608"/>
    </location>
</feature>
<dbReference type="Proteomes" id="UP000245946">
    <property type="component" value="Unassembled WGS sequence"/>
</dbReference>
<evidence type="ECO:0000259" key="2">
    <source>
        <dbReference type="Pfam" id="PF10360"/>
    </source>
</evidence>
<feature type="compositionally biased region" description="Low complexity" evidence="1">
    <location>
        <begin position="442"/>
        <end position="455"/>
    </location>
</feature>
<keyword evidence="4" id="KW-1185">Reference proteome</keyword>
<dbReference type="GeneID" id="37268405"/>
<protein>
    <recommendedName>
        <fullName evidence="2">DUF2433 domain-containing protein</fullName>
    </recommendedName>
</protein>
<dbReference type="AlphaFoldDB" id="A0A316ZBB1"/>
<dbReference type="STRING" id="58919.A0A316ZBB1"/>
<evidence type="ECO:0000313" key="4">
    <source>
        <dbReference type="Proteomes" id="UP000245946"/>
    </source>
</evidence>
<feature type="compositionally biased region" description="Low complexity" evidence="1">
    <location>
        <begin position="11"/>
        <end position="26"/>
    </location>
</feature>
<dbReference type="PANTHER" id="PTHR31987:SF11">
    <property type="entry name" value="DUF2433 DOMAIN-CONTAINING PROTEIN"/>
    <property type="match status" value="1"/>
</dbReference>
<dbReference type="InterPro" id="IPR052743">
    <property type="entry name" value="Glutaminase_GtaA"/>
</dbReference>
<feature type="region of interest" description="Disordered" evidence="1">
    <location>
        <begin position="1"/>
        <end position="29"/>
    </location>
</feature>
<feature type="compositionally biased region" description="Polar residues" evidence="1">
    <location>
        <begin position="416"/>
        <end position="425"/>
    </location>
</feature>
<dbReference type="SUPFAM" id="SSF56300">
    <property type="entry name" value="Metallo-dependent phosphatases"/>
    <property type="match status" value="1"/>
</dbReference>
<feature type="compositionally biased region" description="Polar residues" evidence="1">
    <location>
        <begin position="460"/>
        <end position="470"/>
    </location>
</feature>
<feature type="compositionally biased region" description="Low complexity" evidence="1">
    <location>
        <begin position="500"/>
        <end position="521"/>
    </location>
</feature>
<dbReference type="PANTHER" id="PTHR31987">
    <property type="entry name" value="GLUTAMINASE A-RELATED"/>
    <property type="match status" value="1"/>
</dbReference>
<feature type="domain" description="DUF2433" evidence="2">
    <location>
        <begin position="290"/>
        <end position="405"/>
    </location>
</feature>
<name>A0A316ZBB1_9BASI</name>
<dbReference type="InterPro" id="IPR018829">
    <property type="entry name" value="DUF2433"/>
</dbReference>
<feature type="compositionally biased region" description="Polar residues" evidence="1">
    <location>
        <begin position="479"/>
        <end position="488"/>
    </location>
</feature>
<proteinExistence type="predicted"/>
<evidence type="ECO:0000256" key="1">
    <source>
        <dbReference type="SAM" id="MobiDB-lite"/>
    </source>
</evidence>
<accession>A0A316ZBB1</accession>
<organism evidence="3 4">
    <name type="scientific">Tilletiopsis washingtonensis</name>
    <dbReference type="NCBI Taxonomy" id="58919"/>
    <lineage>
        <taxon>Eukaryota</taxon>
        <taxon>Fungi</taxon>
        <taxon>Dikarya</taxon>
        <taxon>Basidiomycota</taxon>
        <taxon>Ustilaginomycotina</taxon>
        <taxon>Exobasidiomycetes</taxon>
        <taxon>Entylomatales</taxon>
        <taxon>Entylomatales incertae sedis</taxon>
        <taxon>Tilletiopsis</taxon>
    </lineage>
</organism>
<dbReference type="Pfam" id="PF10360">
    <property type="entry name" value="DUF2433"/>
    <property type="match status" value="1"/>
</dbReference>
<feature type="compositionally biased region" description="Basic residues" evidence="1">
    <location>
        <begin position="547"/>
        <end position="558"/>
    </location>
</feature>
<dbReference type="EMBL" id="KZ819289">
    <property type="protein sequence ID" value="PWN98980.1"/>
    <property type="molecule type" value="Genomic_DNA"/>
</dbReference>
<evidence type="ECO:0000313" key="3">
    <source>
        <dbReference type="EMBL" id="PWN98980.1"/>
    </source>
</evidence>
<dbReference type="RefSeq" id="XP_025599259.1">
    <property type="nucleotide sequence ID" value="XM_025740861.1"/>
</dbReference>
<gene>
    <name evidence="3" type="ORF">FA09DRAFT_316958</name>
</gene>
<feature type="compositionally biased region" description="Low complexity" evidence="1">
    <location>
        <begin position="533"/>
        <end position="543"/>
    </location>
</feature>
<dbReference type="OrthoDB" id="3918848at2759"/>
<dbReference type="InterPro" id="IPR029052">
    <property type="entry name" value="Metallo-depent_PP-like"/>
</dbReference>
<reference evidence="3 4" key="1">
    <citation type="journal article" date="2018" name="Mol. Biol. Evol.">
        <title>Broad Genomic Sampling Reveals a Smut Pathogenic Ancestry of the Fungal Clade Ustilaginomycotina.</title>
        <authorList>
            <person name="Kijpornyongpan T."/>
            <person name="Mondo S.J."/>
            <person name="Barry K."/>
            <person name="Sandor L."/>
            <person name="Lee J."/>
            <person name="Lipzen A."/>
            <person name="Pangilinan J."/>
            <person name="LaButti K."/>
            <person name="Hainaut M."/>
            <person name="Henrissat B."/>
            <person name="Grigoriev I.V."/>
            <person name="Spatafora J.W."/>
            <person name="Aime M.C."/>
        </authorList>
    </citation>
    <scope>NUCLEOTIDE SEQUENCE [LARGE SCALE GENOMIC DNA]</scope>
    <source>
        <strain evidence="3 4">MCA 4186</strain>
    </source>
</reference>